<feature type="transmembrane region" description="Helical" evidence="1">
    <location>
        <begin position="212"/>
        <end position="235"/>
    </location>
</feature>
<dbReference type="Pfam" id="PF12679">
    <property type="entry name" value="ABC2_membrane_2"/>
    <property type="match status" value="1"/>
</dbReference>
<evidence type="ECO:0000256" key="1">
    <source>
        <dbReference type="SAM" id="Phobius"/>
    </source>
</evidence>
<evidence type="ECO:0000313" key="3">
    <source>
        <dbReference type="Proteomes" id="UP000239590"/>
    </source>
</evidence>
<evidence type="ECO:0000313" key="2">
    <source>
        <dbReference type="EMBL" id="PQA56837.1"/>
    </source>
</evidence>
<dbReference type="AlphaFoldDB" id="A0A2S7IJF7"/>
<dbReference type="GO" id="GO:0140359">
    <property type="term" value="F:ABC-type transporter activity"/>
    <property type="evidence" value="ECO:0007669"/>
    <property type="project" value="InterPro"/>
</dbReference>
<feature type="transmembrane region" description="Helical" evidence="1">
    <location>
        <begin position="29"/>
        <end position="48"/>
    </location>
</feature>
<dbReference type="PANTHER" id="PTHR43471">
    <property type="entry name" value="ABC TRANSPORTER PERMEASE"/>
    <property type="match status" value="1"/>
</dbReference>
<proteinExistence type="predicted"/>
<name>A0A2S7IJF7_9BACT</name>
<keyword evidence="1" id="KW-1133">Transmembrane helix</keyword>
<evidence type="ECO:0008006" key="4">
    <source>
        <dbReference type="Google" id="ProtNLM"/>
    </source>
</evidence>
<keyword evidence="1" id="KW-0472">Membrane</keyword>
<protein>
    <recommendedName>
        <fullName evidence="4">ABC transporter permease</fullName>
    </recommendedName>
</protein>
<dbReference type="InterPro" id="IPR021913">
    <property type="entry name" value="DUF3526"/>
</dbReference>
<dbReference type="PANTHER" id="PTHR43471:SF1">
    <property type="entry name" value="ABC TRANSPORTER PERMEASE PROTEIN NOSY-RELATED"/>
    <property type="match status" value="1"/>
</dbReference>
<accession>A0A2S7IJF7</accession>
<keyword evidence="1" id="KW-0812">Transmembrane</keyword>
<dbReference type="Proteomes" id="UP000239590">
    <property type="component" value="Unassembled WGS sequence"/>
</dbReference>
<dbReference type="GO" id="GO:0005886">
    <property type="term" value="C:plasma membrane"/>
    <property type="evidence" value="ECO:0007669"/>
    <property type="project" value="UniProtKB-SubCell"/>
</dbReference>
<comment type="caution">
    <text evidence="2">The sequence shown here is derived from an EMBL/GenBank/DDBJ whole genome shotgun (WGS) entry which is preliminary data.</text>
</comment>
<organism evidence="2 3">
    <name type="scientific">Siphonobacter curvatus</name>
    <dbReference type="NCBI Taxonomy" id="2094562"/>
    <lineage>
        <taxon>Bacteria</taxon>
        <taxon>Pseudomonadati</taxon>
        <taxon>Bacteroidota</taxon>
        <taxon>Cytophagia</taxon>
        <taxon>Cytophagales</taxon>
        <taxon>Cytophagaceae</taxon>
        <taxon>Siphonobacter</taxon>
    </lineage>
</organism>
<reference evidence="3" key="1">
    <citation type="submission" date="2018-02" db="EMBL/GenBank/DDBJ databases">
        <title>Genome sequencing of Solimonas sp. HR-BB.</title>
        <authorList>
            <person name="Lee Y."/>
            <person name="Jeon C.O."/>
        </authorList>
    </citation>
    <scope>NUCLEOTIDE SEQUENCE [LARGE SCALE GENOMIC DNA]</scope>
    <source>
        <strain evidence="3">HR-U</strain>
    </source>
</reference>
<feature type="transmembrane region" description="Helical" evidence="1">
    <location>
        <begin position="161"/>
        <end position="181"/>
    </location>
</feature>
<gene>
    <name evidence="2" type="ORF">C5O19_15990</name>
</gene>
<dbReference type="EMBL" id="PTRA01000002">
    <property type="protein sequence ID" value="PQA56837.1"/>
    <property type="molecule type" value="Genomic_DNA"/>
</dbReference>
<feature type="transmembrane region" description="Helical" evidence="1">
    <location>
        <begin position="241"/>
        <end position="262"/>
    </location>
</feature>
<keyword evidence="3" id="KW-1185">Reference proteome</keyword>
<dbReference type="Pfam" id="PF12040">
    <property type="entry name" value="DUF3526"/>
    <property type="match status" value="1"/>
</dbReference>
<feature type="transmembrane region" description="Helical" evidence="1">
    <location>
        <begin position="274"/>
        <end position="295"/>
    </location>
</feature>
<dbReference type="OrthoDB" id="6016419at2"/>
<sequence length="494" mass="56998">MASGGKRMKLSIVRVIWNLELKILSRNKVLVALFAIMLVMLLSALWIGNSMYRKQEQTIGKIQVHEAEMLDSLKTRIRRIEANHMVHPGFIWDDPTFAYNTARNEGPKFAVKQPFVLQALNVGQSDIQPFYYKVYINKKQYLTYEGEIDNSLLQFIGNFDFAFVVIYLFPLLIIVFTYNVLSSEKEQGTWVLLKTSNQSIARLIQLRVSIRYVLFTGLFWLLVIPIMVALLGSSFLATSNWWWTFALVSLYFGFWFVLSFLVNSFSLTSTVNAMVLIFLWLFTGILIPNVLQIGLSQAYPIPSRISQTNEERKAVNKYFEKDGQLLTKEVFSSPRTLIRQASIVTPGMVYGYGVIVYKSQEIKDAAAEVAERKLYGQIEKQQAAIQAFQLLSPALMMQEELSALSGTHWFQFNAFSRDVDQFRKRTQQFYYPKMTYESTYRTFSVKDAEAIPTFTPQSYHDYSWSKIPQAFISYLAIMGLLGWIGHRKLLNAQR</sequence>